<evidence type="ECO:0000313" key="8">
    <source>
        <dbReference type="EMBL" id="MBN4077353.1"/>
    </source>
</evidence>
<evidence type="ECO:0000256" key="1">
    <source>
        <dbReference type="ARBA" id="ARBA00004651"/>
    </source>
</evidence>
<dbReference type="InterPro" id="IPR004869">
    <property type="entry name" value="MMPL_dom"/>
</dbReference>
<feature type="transmembrane region" description="Helical" evidence="6">
    <location>
        <begin position="212"/>
        <end position="231"/>
    </location>
</feature>
<comment type="subcellular location">
    <subcellularLocation>
        <location evidence="1">Cell membrane</location>
        <topology evidence="1">Multi-pass membrane protein</topology>
    </subcellularLocation>
</comment>
<dbReference type="PANTHER" id="PTHR33406">
    <property type="entry name" value="MEMBRANE PROTEIN MJ1562-RELATED"/>
    <property type="match status" value="1"/>
</dbReference>
<protein>
    <submittedName>
        <fullName evidence="8">MMPL family transporter</fullName>
    </submittedName>
</protein>
<evidence type="ECO:0000256" key="4">
    <source>
        <dbReference type="ARBA" id="ARBA00022989"/>
    </source>
</evidence>
<gene>
    <name evidence="8" type="ORF">JYT19_00410</name>
</gene>
<evidence type="ECO:0000313" key="9">
    <source>
        <dbReference type="Proteomes" id="UP000765003"/>
    </source>
</evidence>
<dbReference type="SUPFAM" id="SSF82866">
    <property type="entry name" value="Multidrug efflux transporter AcrB transmembrane domain"/>
    <property type="match status" value="2"/>
</dbReference>
<feature type="transmembrane region" description="Helical" evidence="6">
    <location>
        <begin position="719"/>
        <end position="744"/>
    </location>
</feature>
<feature type="domain" description="SSD" evidence="7">
    <location>
        <begin position="619"/>
        <end position="746"/>
    </location>
</feature>
<proteinExistence type="predicted"/>
<feature type="transmembrane region" description="Helical" evidence="6">
    <location>
        <begin position="692"/>
        <end position="713"/>
    </location>
</feature>
<reference evidence="8" key="1">
    <citation type="submission" date="2021-02" db="EMBL/GenBank/DDBJ databases">
        <title>Activity-based single-cell genomes from oceanic crustal fluid captures similar information to metagenomic and metatranscriptomic surveys with orders of magnitude less sampling.</title>
        <authorList>
            <person name="D'Angelo T.S."/>
            <person name="Orcutt B.N."/>
        </authorList>
    </citation>
    <scope>NUCLEOTIDE SEQUENCE [LARGE SCALE GENOMIC DNA]</scope>
    <source>
        <strain evidence="8">AH-315-E05</strain>
    </source>
</reference>
<feature type="transmembrane region" description="Helical" evidence="6">
    <location>
        <begin position="396"/>
        <end position="414"/>
    </location>
</feature>
<feature type="transmembrane region" description="Helical" evidence="6">
    <location>
        <begin position="238"/>
        <end position="258"/>
    </location>
</feature>
<dbReference type="PRINTS" id="PR00702">
    <property type="entry name" value="ACRIFLAVINRP"/>
</dbReference>
<comment type="caution">
    <text evidence="8">The sequence shown here is derived from an EMBL/GenBank/DDBJ whole genome shotgun (WGS) entry which is preliminary data.</text>
</comment>
<dbReference type="EMBL" id="JAFITA010000003">
    <property type="protein sequence ID" value="MBN4077353.1"/>
    <property type="molecule type" value="Genomic_DNA"/>
</dbReference>
<dbReference type="Pfam" id="PF03176">
    <property type="entry name" value="MMPL"/>
    <property type="match status" value="2"/>
</dbReference>
<evidence type="ECO:0000259" key="7">
    <source>
        <dbReference type="PROSITE" id="PS50156"/>
    </source>
</evidence>
<accession>A0ABS3AYK6</accession>
<dbReference type="PANTHER" id="PTHR33406:SF12">
    <property type="entry name" value="BLR2997 PROTEIN"/>
    <property type="match status" value="1"/>
</dbReference>
<dbReference type="Gene3D" id="1.20.1640.10">
    <property type="entry name" value="Multidrug efflux transporter AcrB transmembrane domain"/>
    <property type="match status" value="2"/>
</dbReference>
<keyword evidence="9" id="KW-1185">Reference proteome</keyword>
<keyword evidence="3 6" id="KW-0812">Transmembrane</keyword>
<evidence type="ECO:0000256" key="5">
    <source>
        <dbReference type="ARBA" id="ARBA00023136"/>
    </source>
</evidence>
<feature type="domain" description="SSD" evidence="7">
    <location>
        <begin position="212"/>
        <end position="365"/>
    </location>
</feature>
<feature type="transmembrane region" description="Helical" evidence="6">
    <location>
        <begin position="652"/>
        <end position="671"/>
    </location>
</feature>
<organism evidence="8 9">
    <name type="scientific">Sulfobacillus acidophilus</name>
    <dbReference type="NCBI Taxonomy" id="53633"/>
    <lineage>
        <taxon>Bacteria</taxon>
        <taxon>Bacillati</taxon>
        <taxon>Bacillota</taxon>
        <taxon>Clostridia</taxon>
        <taxon>Eubacteriales</taxon>
        <taxon>Clostridiales Family XVII. Incertae Sedis</taxon>
        <taxon>Sulfobacillus</taxon>
    </lineage>
</organism>
<feature type="transmembrane region" description="Helical" evidence="6">
    <location>
        <begin position="342"/>
        <end position="364"/>
    </location>
</feature>
<keyword evidence="5 6" id="KW-0472">Membrane</keyword>
<name>A0ABS3AYK6_9FIRM</name>
<dbReference type="Proteomes" id="UP000765003">
    <property type="component" value="Unassembled WGS sequence"/>
</dbReference>
<feature type="transmembrane region" description="Helical" evidence="6">
    <location>
        <begin position="264"/>
        <end position="291"/>
    </location>
</feature>
<evidence type="ECO:0000256" key="3">
    <source>
        <dbReference type="ARBA" id="ARBA00022692"/>
    </source>
</evidence>
<feature type="transmembrane region" description="Helical" evidence="6">
    <location>
        <begin position="311"/>
        <end position="330"/>
    </location>
</feature>
<sequence>MAKFFLKARWFFFAALLLLLLSVSFGLPYALKPDNSLKVWFLKSDKGLEAYKVFHENFGNDEVILVFLEPKGGIFNKESLKKIRNVSTELEEIKGVHKVHSLLTALAIKDSKNGITFAKLIPKKEPSKEELGEMKNKITNNAFFKNKLISSDGTKAMIWAQMEVMDNIDQKRDAIVASTREVLDKHFKNDIYAMAGTGVIYSALNEITQRDFALFVLIGYVLIFLIIYFLFRNIKIVLTTFAVVIFATMATLGIYGLLGNQLNMVTVVLPTLIIVLGIADIIHFPVAFARLKNENKQISRIENVQMTIKEVFMPCLLTTLTTMAGFLALATSPMAAIRQLGLYAALGLFLALLASFVMLSILFLRMKNEVKFFNLKRIFKFLNFCLHCVKTKRATLTVLSFIILFIFSIGAYFVEVDTNTLGYFPKNHQVIKDHKMIEERWGPYAVLDLLIKPKNGLRVDDPKIVLASEKFVNEAVKTHHVRYGIGLFDIYKYLGKGFAFLKNEEALSPQMIYQLQLLIDGSPSSEEFLAPYMTKNGKLGRMLVVGNMGSAKTLDTNIKELMVIAKATMGDVATIEPAGYPPMYIKIVDYIMQSQIQGLLLAIVAIFLLMLVWLKSIKLALISLIPNLFPVVVMMGAMGFCGIDLDVATATVAAIVIGVSIDDTVHFLHYFKKSIIKKLSFNKSMEYCFKNAGAPAVVTTLILLVGYPVLMLAQVRTVVYFGFLVTISAMAALFADLVILPLLLRLCFTKNEG</sequence>
<keyword evidence="4 6" id="KW-1133">Transmembrane helix</keyword>
<keyword evidence="2" id="KW-1003">Cell membrane</keyword>
<dbReference type="PROSITE" id="PS50156">
    <property type="entry name" value="SSD"/>
    <property type="match status" value="2"/>
</dbReference>
<dbReference type="InterPro" id="IPR050545">
    <property type="entry name" value="Mycobact_MmpL"/>
</dbReference>
<dbReference type="InterPro" id="IPR001036">
    <property type="entry name" value="Acrflvin-R"/>
</dbReference>
<dbReference type="InterPro" id="IPR000731">
    <property type="entry name" value="SSD"/>
</dbReference>
<evidence type="ECO:0000256" key="2">
    <source>
        <dbReference type="ARBA" id="ARBA00022475"/>
    </source>
</evidence>
<evidence type="ECO:0000256" key="6">
    <source>
        <dbReference type="SAM" id="Phobius"/>
    </source>
</evidence>
<feature type="transmembrane region" description="Helical" evidence="6">
    <location>
        <begin position="596"/>
        <end position="614"/>
    </location>
</feature>
<feature type="transmembrane region" description="Helical" evidence="6">
    <location>
        <begin position="621"/>
        <end position="640"/>
    </location>
</feature>